<proteinExistence type="predicted"/>
<organism evidence="1 2">
    <name type="scientific">Leptospira barantonii</name>
    <dbReference type="NCBI Taxonomy" id="2023184"/>
    <lineage>
        <taxon>Bacteria</taxon>
        <taxon>Pseudomonadati</taxon>
        <taxon>Spirochaetota</taxon>
        <taxon>Spirochaetia</taxon>
        <taxon>Leptospirales</taxon>
        <taxon>Leptospiraceae</taxon>
        <taxon>Leptospira</taxon>
    </lineage>
</organism>
<evidence type="ECO:0000313" key="1">
    <source>
        <dbReference type="EMBL" id="TGM03717.1"/>
    </source>
</evidence>
<evidence type="ECO:0000313" key="2">
    <source>
        <dbReference type="Proteomes" id="UP000298429"/>
    </source>
</evidence>
<dbReference type="OrthoDB" id="332267at2"/>
<dbReference type="PROSITE" id="PS51257">
    <property type="entry name" value="PROKAR_LIPOPROTEIN"/>
    <property type="match status" value="1"/>
</dbReference>
<accession>A0A5F2BEA9</accession>
<dbReference type="AlphaFoldDB" id="A0A5F2BEA9"/>
<evidence type="ECO:0008006" key="3">
    <source>
        <dbReference type="Google" id="ProtNLM"/>
    </source>
</evidence>
<dbReference type="Proteomes" id="UP000298429">
    <property type="component" value="Unassembled WGS sequence"/>
</dbReference>
<dbReference type="RefSeq" id="WP_135670638.1">
    <property type="nucleotide sequence ID" value="NZ_RQGN01000044.1"/>
</dbReference>
<protein>
    <recommendedName>
        <fullName evidence="3">Lipoprotein</fullName>
    </recommendedName>
</protein>
<dbReference type="EMBL" id="RQGN01000044">
    <property type="protein sequence ID" value="TGM03717.1"/>
    <property type="molecule type" value="Genomic_DNA"/>
</dbReference>
<comment type="caution">
    <text evidence="1">The sequence shown here is derived from an EMBL/GenBank/DDBJ whole genome shotgun (WGS) entry which is preliminary data.</text>
</comment>
<name>A0A5F2BEA9_9LEPT</name>
<gene>
    <name evidence="1" type="ORF">EHQ76_08710</name>
</gene>
<reference evidence="1 2" key="1">
    <citation type="journal article" date="2019" name="PLoS Negl. Trop. Dis.">
        <title>Revisiting the worldwide diversity of Leptospira species in the environment.</title>
        <authorList>
            <person name="Vincent A.T."/>
            <person name="Schiettekatte O."/>
            <person name="Bourhy P."/>
            <person name="Veyrier F.J."/>
            <person name="Picardeau M."/>
        </authorList>
    </citation>
    <scope>NUCLEOTIDE SEQUENCE [LARGE SCALE GENOMIC DNA]</scope>
    <source>
        <strain evidence="1 2">201702444</strain>
    </source>
</reference>
<sequence>MNQNKYIQILEYFEFLIFLLGAVSCMKAGSGKFPFLFNSNVTPYTPADLGIPTPSPDSPLATLPAISDGERTAIEETLKTMNDMGYMSQEYFQKSSIAAWDNIRYVPLNDQELDAKIENAINGTPFTPKTPASKEILLQRESKLADNFYAGLQAKLPALTDQEIINVRKQLTMTLVLTRVQMDYNDPVNGLPTEFLTMARDKAVALRQKVNEELIKRKITQI</sequence>